<evidence type="ECO:0000256" key="3">
    <source>
        <dbReference type="ARBA" id="ARBA00022519"/>
    </source>
</evidence>
<evidence type="ECO:0000313" key="10">
    <source>
        <dbReference type="Proteomes" id="UP000244037"/>
    </source>
</evidence>
<evidence type="ECO:0000256" key="4">
    <source>
        <dbReference type="ARBA" id="ARBA00022692"/>
    </source>
</evidence>
<keyword evidence="2" id="KW-1003">Cell membrane</keyword>
<feature type="transmembrane region" description="Helical" evidence="7">
    <location>
        <begin position="7"/>
        <end position="32"/>
    </location>
</feature>
<protein>
    <recommendedName>
        <fullName evidence="7">TRAP transporter large permease protein</fullName>
    </recommendedName>
</protein>
<keyword evidence="10" id="KW-1185">Reference proteome</keyword>
<feature type="transmembrane region" description="Helical" evidence="7">
    <location>
        <begin position="176"/>
        <end position="196"/>
    </location>
</feature>
<dbReference type="InterPro" id="IPR010656">
    <property type="entry name" value="DctM"/>
</dbReference>
<accession>A0A8E2VM00</accession>
<name>A0A8E2VM00_9RHOB</name>
<dbReference type="Proteomes" id="UP000244037">
    <property type="component" value="Unassembled WGS sequence"/>
</dbReference>
<keyword evidence="4 7" id="KW-0812">Transmembrane</keyword>
<evidence type="ECO:0000259" key="8">
    <source>
        <dbReference type="Pfam" id="PF06808"/>
    </source>
</evidence>
<evidence type="ECO:0000256" key="1">
    <source>
        <dbReference type="ARBA" id="ARBA00004429"/>
    </source>
</evidence>
<dbReference type="AlphaFoldDB" id="A0A8E2VM00"/>
<feature type="transmembrane region" description="Helical" evidence="7">
    <location>
        <begin position="141"/>
        <end position="164"/>
    </location>
</feature>
<evidence type="ECO:0000256" key="6">
    <source>
        <dbReference type="ARBA" id="ARBA00023136"/>
    </source>
</evidence>
<dbReference type="GO" id="GO:0005886">
    <property type="term" value="C:plasma membrane"/>
    <property type="evidence" value="ECO:0007669"/>
    <property type="project" value="UniProtKB-SubCell"/>
</dbReference>
<feature type="transmembrane region" description="Helical" evidence="7">
    <location>
        <begin position="283"/>
        <end position="302"/>
    </location>
</feature>
<feature type="transmembrane region" description="Helical" evidence="7">
    <location>
        <begin position="224"/>
        <end position="242"/>
    </location>
</feature>
<proteinExistence type="inferred from homology"/>
<dbReference type="OrthoDB" id="9790209at2"/>
<comment type="caution">
    <text evidence="9">The sequence shown here is derived from an EMBL/GenBank/DDBJ whole genome shotgun (WGS) entry which is preliminary data.</text>
</comment>
<dbReference type="PANTHER" id="PTHR33362:SF5">
    <property type="entry name" value="C4-DICARBOXYLATE TRAP TRANSPORTER LARGE PERMEASE PROTEIN DCTM"/>
    <property type="match status" value="1"/>
</dbReference>
<comment type="subunit">
    <text evidence="7">The complex comprises the extracytoplasmic solute receptor protein and the two transmembrane proteins.</text>
</comment>
<comment type="similarity">
    <text evidence="7">Belongs to the TRAP transporter large permease family.</text>
</comment>
<gene>
    <name evidence="9" type="ORF">C8N38_102255</name>
</gene>
<feature type="transmembrane region" description="Helical" evidence="7">
    <location>
        <begin position="52"/>
        <end position="75"/>
    </location>
</feature>
<evidence type="ECO:0000256" key="2">
    <source>
        <dbReference type="ARBA" id="ARBA00022475"/>
    </source>
</evidence>
<feature type="transmembrane region" description="Helical" evidence="7">
    <location>
        <begin position="402"/>
        <end position="427"/>
    </location>
</feature>
<evidence type="ECO:0000313" key="9">
    <source>
        <dbReference type="EMBL" id="PTW51462.1"/>
    </source>
</evidence>
<organism evidence="9 10">
    <name type="scientific">Rhodovulum kholense</name>
    <dbReference type="NCBI Taxonomy" id="453584"/>
    <lineage>
        <taxon>Bacteria</taxon>
        <taxon>Pseudomonadati</taxon>
        <taxon>Pseudomonadota</taxon>
        <taxon>Alphaproteobacteria</taxon>
        <taxon>Rhodobacterales</taxon>
        <taxon>Paracoccaceae</taxon>
        <taxon>Rhodovulum</taxon>
    </lineage>
</organism>
<dbReference type="NCBIfam" id="TIGR00786">
    <property type="entry name" value="dctM"/>
    <property type="match status" value="1"/>
</dbReference>
<dbReference type="PANTHER" id="PTHR33362">
    <property type="entry name" value="SIALIC ACID TRAP TRANSPORTER PERMEASE PROTEIN SIAT-RELATED"/>
    <property type="match status" value="1"/>
</dbReference>
<evidence type="ECO:0000256" key="7">
    <source>
        <dbReference type="RuleBase" id="RU369079"/>
    </source>
</evidence>
<comment type="function">
    <text evidence="7">Part of the tripartite ATP-independent periplasmic (TRAP) transport system.</text>
</comment>
<dbReference type="PIRSF" id="PIRSF006066">
    <property type="entry name" value="HI0050"/>
    <property type="match status" value="1"/>
</dbReference>
<sequence length="437" mass="46058">MEQLAPIAIFLFVLFLLLGSGVWVGLALMGVAYVGMELFTLRPAGDAMITRIWSASSSWTLTALPLFIWMGEILYRTRLSEDMFRGLAPWMARLPGGLIHTNIVGCTVFAAVSGSSAATLTTVGRMSIPELRRRGYPEPMVIGTLAGAATLGLMIPPSLTLIVYGVTINESITRLFMAGVVPGLVLAALFMAYVALASRLSKSFAPTPEPALSLIERLKAARHLLPVLCLIVVVIGSMYLGYATATEAAAFGVLGALALAAAQGSLSAASFGASLMGAVRTSAMIALILAGAAFLSLSMGFTGIPRGLADLIAGFDLSRVQLILALLVFYIVLGCFLDGISSVVLTMAVVEPMIRAAGIDLIWFGIFIVVVVEMAQITPPIGFNLFVLQGMTGHGMGFIARAALPMFLIMVVMVFVLIAVPGLATWLPDSLRQRPGG</sequence>
<keyword evidence="7" id="KW-0813">Transport</keyword>
<dbReference type="RefSeq" id="WP_108024163.1">
    <property type="nucleotide sequence ID" value="NZ_QAYC01000002.1"/>
</dbReference>
<dbReference type="EMBL" id="QAYC01000002">
    <property type="protein sequence ID" value="PTW51462.1"/>
    <property type="molecule type" value="Genomic_DNA"/>
</dbReference>
<dbReference type="Pfam" id="PF06808">
    <property type="entry name" value="DctM"/>
    <property type="match status" value="1"/>
</dbReference>
<keyword evidence="5 7" id="KW-1133">Transmembrane helix</keyword>
<dbReference type="InterPro" id="IPR004681">
    <property type="entry name" value="TRAP_DctM"/>
</dbReference>
<evidence type="ECO:0000256" key="5">
    <source>
        <dbReference type="ARBA" id="ARBA00022989"/>
    </source>
</evidence>
<keyword evidence="3 7" id="KW-0997">Cell inner membrane</keyword>
<comment type="caution">
    <text evidence="7">Lacks conserved residue(s) required for the propagation of feature annotation.</text>
</comment>
<feature type="transmembrane region" description="Helical" evidence="7">
    <location>
        <begin position="248"/>
        <end position="271"/>
    </location>
</feature>
<comment type="subcellular location">
    <subcellularLocation>
        <location evidence="1 7">Cell inner membrane</location>
        <topology evidence="1 7">Multi-pass membrane protein</topology>
    </subcellularLocation>
</comment>
<feature type="domain" description="TRAP C4-dicarboxylate transport system permease DctM subunit" evidence="8">
    <location>
        <begin position="12"/>
        <end position="422"/>
    </location>
</feature>
<feature type="transmembrane region" description="Helical" evidence="7">
    <location>
        <begin position="322"/>
        <end position="349"/>
    </location>
</feature>
<feature type="transmembrane region" description="Helical" evidence="7">
    <location>
        <begin position="361"/>
        <end position="382"/>
    </location>
</feature>
<dbReference type="GO" id="GO:0022857">
    <property type="term" value="F:transmembrane transporter activity"/>
    <property type="evidence" value="ECO:0007669"/>
    <property type="project" value="UniProtKB-UniRule"/>
</dbReference>
<keyword evidence="6 7" id="KW-0472">Membrane</keyword>
<reference evidence="9 10" key="1">
    <citation type="submission" date="2018-04" db="EMBL/GenBank/DDBJ databases">
        <title>Genomic Encyclopedia of Archaeal and Bacterial Type Strains, Phase II (KMG-II): from individual species to whole genera.</title>
        <authorList>
            <person name="Goeker M."/>
        </authorList>
    </citation>
    <scope>NUCLEOTIDE SEQUENCE [LARGE SCALE GENOMIC DNA]</scope>
    <source>
        <strain evidence="9 10">DSM 19783</strain>
    </source>
</reference>